<dbReference type="RefSeq" id="WP_012096428.1">
    <property type="nucleotide sequence ID" value="NC_009674.1"/>
</dbReference>
<dbReference type="SMART" id="SM00220">
    <property type="entry name" value="S_TKc"/>
    <property type="match status" value="1"/>
</dbReference>
<sequence>MDKNLNLIFCKGEIMDPYIINDADVQSILQQKGLIATSITKLPKSGQRQVFQVTLSTGNVSMLKFVDVSPYNTFNRLAFREISANDFESERDYEIEARSKRIIRELNASKKCPILPQLEIFEEHQILIKENYRFIYYFETRFEGDTLNSSELYRSPQNIDAIVAFLFQMVNQVKVMHDSGYVHRDLTPRNIIYHQGNFKIIDAGLVKSNEEEKLTGTRMAIGTPYYMAPEQEKRTSDYTWDFRTDLFPLGLIAIEIFLPETRTMGMKNIRDMHYVFQLWKGKDSSSKSVLLFSKVISRLATQQRHRRWSNLDELLNELENLMGQEEK</sequence>
<dbReference type="HOGENOM" id="CLU_911678_0_0_9"/>
<keyword evidence="2" id="KW-0808">Transferase</keyword>
<evidence type="ECO:0000313" key="2">
    <source>
        <dbReference type="EMBL" id="ABS24165.1"/>
    </source>
</evidence>
<dbReference type="GeneID" id="33899210"/>
<feature type="domain" description="Protein kinase" evidence="1">
    <location>
        <begin position="51"/>
        <end position="327"/>
    </location>
</feature>
<name>A7GVK7_BACCN</name>
<reference evidence="2 3" key="1">
    <citation type="journal article" date="2008" name="Chem. Biol. Interact.">
        <title>Extending the Bacillus cereus group genomics to putative food-borne pathogens of different toxicity.</title>
        <authorList>
            <person name="Lapidus A."/>
            <person name="Goltsman E."/>
            <person name="Auger S."/>
            <person name="Galleron N."/>
            <person name="Segurens B."/>
            <person name="Dossat C."/>
            <person name="Land M.L."/>
            <person name="Broussolle V."/>
            <person name="Brillard J."/>
            <person name="Guinebretiere M.H."/>
            <person name="Sanchis V."/>
            <person name="Nguen-The C."/>
            <person name="Lereclus D."/>
            <person name="Richardson P."/>
            <person name="Wincker P."/>
            <person name="Weissenbach J."/>
            <person name="Ehrlich S.D."/>
            <person name="Sorokin A."/>
        </authorList>
    </citation>
    <scope>NUCLEOTIDE SEQUENCE [LARGE SCALE GENOMIC DNA]</scope>
    <source>
        <strain evidence="3">DSM 22905 / CIP 110041 / 391-98 / NVH 391-98</strain>
    </source>
</reference>
<dbReference type="AlphaFoldDB" id="A7GVK7"/>
<keyword evidence="2" id="KW-0418">Kinase</keyword>
<dbReference type="PANTHER" id="PTHR44167:SF24">
    <property type="entry name" value="SERINE_THREONINE-PROTEIN KINASE CHK2"/>
    <property type="match status" value="1"/>
</dbReference>
<dbReference type="GO" id="GO:0004672">
    <property type="term" value="F:protein kinase activity"/>
    <property type="evidence" value="ECO:0007669"/>
    <property type="project" value="InterPro"/>
</dbReference>
<dbReference type="InterPro" id="IPR011009">
    <property type="entry name" value="Kinase-like_dom_sf"/>
</dbReference>
<dbReference type="STRING" id="315749.Bcer98_3984"/>
<accession>A7GVK7</accession>
<keyword evidence="3" id="KW-1185">Reference proteome</keyword>
<proteinExistence type="predicted"/>
<dbReference type="Gene3D" id="1.10.510.10">
    <property type="entry name" value="Transferase(Phosphotransferase) domain 1"/>
    <property type="match status" value="1"/>
</dbReference>
<dbReference type="Pfam" id="PF00069">
    <property type="entry name" value="Pkinase"/>
    <property type="match status" value="1"/>
</dbReference>
<organism evidence="2 3">
    <name type="scientific">Bacillus cytotoxicus (strain DSM 22905 / CIP 110041 / 391-98 / NVH 391-98)</name>
    <dbReference type="NCBI Taxonomy" id="315749"/>
    <lineage>
        <taxon>Bacteria</taxon>
        <taxon>Bacillati</taxon>
        <taxon>Bacillota</taxon>
        <taxon>Bacilli</taxon>
        <taxon>Bacillales</taxon>
        <taxon>Bacillaceae</taxon>
        <taxon>Bacillus</taxon>
        <taxon>Bacillus cereus group</taxon>
    </lineage>
</organism>
<dbReference type="eggNOG" id="COG0515">
    <property type="taxonomic scope" value="Bacteria"/>
</dbReference>
<dbReference type="PANTHER" id="PTHR44167">
    <property type="entry name" value="OVARIAN-SPECIFIC SERINE/THREONINE-PROTEIN KINASE LOK-RELATED"/>
    <property type="match status" value="1"/>
</dbReference>
<dbReference type="SUPFAM" id="SSF56112">
    <property type="entry name" value="Protein kinase-like (PK-like)"/>
    <property type="match status" value="1"/>
</dbReference>
<dbReference type="GO" id="GO:0005524">
    <property type="term" value="F:ATP binding"/>
    <property type="evidence" value="ECO:0007669"/>
    <property type="project" value="InterPro"/>
</dbReference>
<dbReference type="Proteomes" id="UP000002300">
    <property type="component" value="Chromosome"/>
</dbReference>
<protein>
    <submittedName>
        <fullName evidence="2">Protein kinase</fullName>
    </submittedName>
</protein>
<dbReference type="InterPro" id="IPR000719">
    <property type="entry name" value="Prot_kinase_dom"/>
</dbReference>
<dbReference type="KEGG" id="bcy:Bcer98_3984"/>
<dbReference type="PROSITE" id="PS50011">
    <property type="entry name" value="PROTEIN_KINASE_DOM"/>
    <property type="match status" value="1"/>
</dbReference>
<dbReference type="EMBL" id="CP000764">
    <property type="protein sequence ID" value="ABS24165.1"/>
    <property type="molecule type" value="Genomic_DNA"/>
</dbReference>
<evidence type="ECO:0000313" key="3">
    <source>
        <dbReference type="Proteomes" id="UP000002300"/>
    </source>
</evidence>
<evidence type="ECO:0000259" key="1">
    <source>
        <dbReference type="PROSITE" id="PS50011"/>
    </source>
</evidence>
<gene>
    <name evidence="2" type="ordered locus">Bcer98_3984</name>
</gene>